<evidence type="ECO:0000313" key="1">
    <source>
        <dbReference type="EMBL" id="KAI4812472.1"/>
    </source>
</evidence>
<comment type="caution">
    <text evidence="1">The sequence shown here is derived from an EMBL/GenBank/DDBJ whole genome shotgun (WGS) entry which is preliminary data.</text>
</comment>
<reference evidence="1" key="1">
    <citation type="submission" date="2022-05" db="EMBL/GenBank/DDBJ databases">
        <title>Chromosome-level genome of Chaenocephalus aceratus.</title>
        <authorList>
            <person name="Park H."/>
        </authorList>
    </citation>
    <scope>NUCLEOTIDE SEQUENCE</scope>
    <source>
        <strain evidence="1">KU_202001</strain>
    </source>
</reference>
<sequence>KRQQQYLDNFIPKTTKLQCTFLNFFTALPPLLPPSLSPITTSFTVEEHDEMACRQEWFSSVGSGRVNSWGRRGGQQARTHKRRVNLTFLS</sequence>
<protein>
    <submittedName>
        <fullName evidence="1">Uncharacterized protein</fullName>
    </submittedName>
</protein>
<evidence type="ECO:0000313" key="2">
    <source>
        <dbReference type="Proteomes" id="UP001057452"/>
    </source>
</evidence>
<proteinExistence type="predicted"/>
<gene>
    <name evidence="1" type="ORF">KUCAC02_023858</name>
</gene>
<dbReference type="Proteomes" id="UP001057452">
    <property type="component" value="Chromosome 22"/>
</dbReference>
<organism evidence="1 2">
    <name type="scientific">Chaenocephalus aceratus</name>
    <name type="common">Blackfin icefish</name>
    <name type="synonym">Chaenichthys aceratus</name>
    <dbReference type="NCBI Taxonomy" id="36190"/>
    <lineage>
        <taxon>Eukaryota</taxon>
        <taxon>Metazoa</taxon>
        <taxon>Chordata</taxon>
        <taxon>Craniata</taxon>
        <taxon>Vertebrata</taxon>
        <taxon>Euteleostomi</taxon>
        <taxon>Actinopterygii</taxon>
        <taxon>Neopterygii</taxon>
        <taxon>Teleostei</taxon>
        <taxon>Neoteleostei</taxon>
        <taxon>Acanthomorphata</taxon>
        <taxon>Eupercaria</taxon>
        <taxon>Perciformes</taxon>
        <taxon>Notothenioidei</taxon>
        <taxon>Channichthyidae</taxon>
        <taxon>Chaenocephalus</taxon>
    </lineage>
</organism>
<dbReference type="EMBL" id="CM043806">
    <property type="protein sequence ID" value="KAI4812472.1"/>
    <property type="molecule type" value="Genomic_DNA"/>
</dbReference>
<keyword evidence="2" id="KW-1185">Reference proteome</keyword>
<feature type="non-terminal residue" evidence="1">
    <location>
        <position position="1"/>
    </location>
</feature>
<name>A0ACB9WH67_CHAAC</name>
<accession>A0ACB9WH67</accession>
<feature type="non-terminal residue" evidence="1">
    <location>
        <position position="90"/>
    </location>
</feature>